<dbReference type="Gene3D" id="3.20.20.150">
    <property type="entry name" value="Divalent-metal-dependent TIM barrel enzymes"/>
    <property type="match status" value="1"/>
</dbReference>
<dbReference type="SMART" id="SM00518">
    <property type="entry name" value="AP2Ec"/>
    <property type="match status" value="1"/>
</dbReference>
<dbReference type="GO" id="GO:0008081">
    <property type="term" value="F:phosphoric diester hydrolase activity"/>
    <property type="evidence" value="ECO:0007669"/>
    <property type="project" value="TreeGrafter"/>
</dbReference>
<dbReference type="InterPro" id="IPR013022">
    <property type="entry name" value="Xyl_isomerase-like_TIM-brl"/>
</dbReference>
<feature type="domain" description="Xylose isomerase-like TIM barrel" evidence="1">
    <location>
        <begin position="28"/>
        <end position="267"/>
    </location>
</feature>
<reference evidence="2" key="2">
    <citation type="journal article" date="2021" name="PeerJ">
        <title>Extensive microbial diversity within the chicken gut microbiome revealed by metagenomics and culture.</title>
        <authorList>
            <person name="Gilroy R."/>
            <person name="Ravi A."/>
            <person name="Getino M."/>
            <person name="Pursley I."/>
            <person name="Horton D.L."/>
            <person name="Alikhan N.F."/>
            <person name="Baker D."/>
            <person name="Gharbi K."/>
            <person name="Hall N."/>
            <person name="Watson M."/>
            <person name="Adriaenssens E.M."/>
            <person name="Foster-Nyarko E."/>
            <person name="Jarju S."/>
            <person name="Secka A."/>
            <person name="Antonio M."/>
            <person name="Oren A."/>
            <person name="Chaudhuri R.R."/>
            <person name="La Ragione R."/>
            <person name="Hildebrand F."/>
            <person name="Pallen M.J."/>
        </authorList>
    </citation>
    <scope>NUCLEOTIDE SEQUENCE</scope>
    <source>
        <strain evidence="2">CHK191-8634</strain>
    </source>
</reference>
<dbReference type="GO" id="GO:0006284">
    <property type="term" value="P:base-excision repair"/>
    <property type="evidence" value="ECO:0007669"/>
    <property type="project" value="TreeGrafter"/>
</dbReference>
<dbReference type="EMBL" id="DVMR01000014">
    <property type="protein sequence ID" value="HIU42941.1"/>
    <property type="molecule type" value="Genomic_DNA"/>
</dbReference>
<evidence type="ECO:0000313" key="3">
    <source>
        <dbReference type="Proteomes" id="UP000824073"/>
    </source>
</evidence>
<reference evidence="2" key="1">
    <citation type="submission" date="2020-10" db="EMBL/GenBank/DDBJ databases">
        <authorList>
            <person name="Gilroy R."/>
        </authorList>
    </citation>
    <scope>NUCLEOTIDE SEQUENCE</scope>
    <source>
        <strain evidence="2">CHK191-8634</strain>
    </source>
</reference>
<gene>
    <name evidence="2" type="ORF">IAB67_01430</name>
</gene>
<dbReference type="GO" id="GO:0003677">
    <property type="term" value="F:DNA binding"/>
    <property type="evidence" value="ECO:0007669"/>
    <property type="project" value="InterPro"/>
</dbReference>
<dbReference type="InterPro" id="IPR036237">
    <property type="entry name" value="Xyl_isomerase-like_sf"/>
</dbReference>
<sequence>MTALFGPAGNSDSFSAQYKSSLDAPRFLRGMGLDLYEYQCGRGVNIGEETARALGERAREHGIALSVHSPYFINLSSPEPERRQKNIGYIISSCRAAQQMGAGRVVVHCGGLTGQTREQALANTVSGLRQALQAMDDEGVGEVRLCIETMGKINVLGDLDEVIRICQSDERLLPCIDFGHLNARTMGGMSAQDDLAGALDALHRGLGAERARTFHAHFSKIEYGKGGEVRHLTFADTEYGPEFAPLAALLAERGLAPHIICESAGTQAEDAQTMKSLYLNAVQSS</sequence>
<protein>
    <submittedName>
        <fullName evidence="2">TIM barrel protein</fullName>
    </submittedName>
</protein>
<name>A0A9D1LL71_9CLOT</name>
<proteinExistence type="predicted"/>
<organism evidence="2 3">
    <name type="scientific">Candidatus Ventrousia excrementavium</name>
    <dbReference type="NCBI Taxonomy" id="2840961"/>
    <lineage>
        <taxon>Bacteria</taxon>
        <taxon>Bacillati</taxon>
        <taxon>Bacillota</taxon>
        <taxon>Clostridia</taxon>
        <taxon>Eubacteriales</taxon>
        <taxon>Clostridiaceae</taxon>
        <taxon>Clostridiaceae incertae sedis</taxon>
        <taxon>Candidatus Ventrousia</taxon>
    </lineage>
</organism>
<dbReference type="GO" id="GO:0008270">
    <property type="term" value="F:zinc ion binding"/>
    <property type="evidence" value="ECO:0007669"/>
    <property type="project" value="InterPro"/>
</dbReference>
<evidence type="ECO:0000313" key="2">
    <source>
        <dbReference type="EMBL" id="HIU42941.1"/>
    </source>
</evidence>
<dbReference type="InterPro" id="IPR001719">
    <property type="entry name" value="AP_endonuc_2"/>
</dbReference>
<dbReference type="SUPFAM" id="SSF51658">
    <property type="entry name" value="Xylose isomerase-like"/>
    <property type="match status" value="1"/>
</dbReference>
<dbReference type="GO" id="GO:0003906">
    <property type="term" value="F:DNA-(apurinic or apyrimidinic site) endonuclease activity"/>
    <property type="evidence" value="ECO:0007669"/>
    <property type="project" value="TreeGrafter"/>
</dbReference>
<dbReference type="AlphaFoldDB" id="A0A9D1LL71"/>
<dbReference type="PANTHER" id="PTHR21445">
    <property type="entry name" value="ENDONUCLEASE IV ENDODEOXYRIBONUCLEASE IV"/>
    <property type="match status" value="1"/>
</dbReference>
<evidence type="ECO:0000259" key="1">
    <source>
        <dbReference type="Pfam" id="PF01261"/>
    </source>
</evidence>
<accession>A0A9D1LL71</accession>
<comment type="caution">
    <text evidence="2">The sequence shown here is derived from an EMBL/GenBank/DDBJ whole genome shotgun (WGS) entry which is preliminary data.</text>
</comment>
<dbReference type="Proteomes" id="UP000824073">
    <property type="component" value="Unassembled WGS sequence"/>
</dbReference>
<dbReference type="PANTHER" id="PTHR21445:SF0">
    <property type="entry name" value="APURINIC-APYRIMIDINIC ENDONUCLEASE"/>
    <property type="match status" value="1"/>
</dbReference>
<dbReference type="Pfam" id="PF01261">
    <property type="entry name" value="AP_endonuc_2"/>
    <property type="match status" value="1"/>
</dbReference>